<comment type="caution">
    <text evidence="2">The sequence shown here is derived from an EMBL/GenBank/DDBJ whole genome shotgun (WGS) entry which is preliminary data.</text>
</comment>
<name>A0AA40I1L6_CNENI</name>
<dbReference type="InterPro" id="IPR027417">
    <property type="entry name" value="P-loop_NTPase"/>
</dbReference>
<dbReference type="GO" id="GO:0005886">
    <property type="term" value="C:plasma membrane"/>
    <property type="evidence" value="ECO:0007669"/>
    <property type="project" value="TreeGrafter"/>
</dbReference>
<dbReference type="Gene3D" id="3.40.50.300">
    <property type="entry name" value="P-loop containing nucleotide triphosphate hydrolases"/>
    <property type="match status" value="1"/>
</dbReference>
<evidence type="ECO:0000313" key="3">
    <source>
        <dbReference type="Proteomes" id="UP001177744"/>
    </source>
</evidence>
<dbReference type="PANTHER" id="PTHR24222:SF76">
    <property type="entry name" value="MYCOBACTIN IMPORT ATP-BINDING_PERMEASE PROTEIN IRTB"/>
    <property type="match status" value="1"/>
</dbReference>
<evidence type="ECO:0000256" key="1">
    <source>
        <dbReference type="SAM" id="MobiDB-lite"/>
    </source>
</evidence>
<protein>
    <submittedName>
        <fullName evidence="2">Uncharacterized protein</fullName>
    </submittedName>
</protein>
<sequence length="211" mass="22202">MLAVISCASVQVALDKAKEGRTCIVIAHGLSTIQNWNIIAVMSQGTVIEKGTHKKLPQASQGGCQQGPPNCPAGRPAEGDNWQRQRVLGLAGEWAGAIPRSPCWSPPTEATGGGGGAIRGVGLADLDDPLLQCLAGLGPHEDINDFQIRAGAKQLFHQDFPQEARGPGDENGLATVESCDRGHDSSLGLSKLSSSFASESVPKHKFLYDQK</sequence>
<dbReference type="AlphaFoldDB" id="A0AA40I1L6"/>
<organism evidence="2 3">
    <name type="scientific">Cnephaeus nilssonii</name>
    <name type="common">Northern bat</name>
    <name type="synonym">Eptesicus nilssonii</name>
    <dbReference type="NCBI Taxonomy" id="3371016"/>
    <lineage>
        <taxon>Eukaryota</taxon>
        <taxon>Metazoa</taxon>
        <taxon>Chordata</taxon>
        <taxon>Craniata</taxon>
        <taxon>Vertebrata</taxon>
        <taxon>Euteleostomi</taxon>
        <taxon>Mammalia</taxon>
        <taxon>Eutheria</taxon>
        <taxon>Laurasiatheria</taxon>
        <taxon>Chiroptera</taxon>
        <taxon>Yangochiroptera</taxon>
        <taxon>Vespertilionidae</taxon>
        <taxon>Cnephaeus</taxon>
    </lineage>
</organism>
<accession>A0AA40I1L6</accession>
<reference evidence="2" key="1">
    <citation type="submission" date="2023-06" db="EMBL/GenBank/DDBJ databases">
        <title>Reference genome for the Northern bat (Eptesicus nilssonii), a most northern bat species.</title>
        <authorList>
            <person name="Laine V.N."/>
            <person name="Pulliainen A.T."/>
            <person name="Lilley T.M."/>
        </authorList>
    </citation>
    <scope>NUCLEOTIDE SEQUENCE</scope>
    <source>
        <strain evidence="2">BLF_Eptnil</strain>
        <tissue evidence="2">Kidney</tissue>
    </source>
</reference>
<evidence type="ECO:0000313" key="2">
    <source>
        <dbReference type="EMBL" id="KAK1341289.1"/>
    </source>
</evidence>
<keyword evidence="3" id="KW-1185">Reference proteome</keyword>
<dbReference type="GO" id="GO:0042626">
    <property type="term" value="F:ATPase-coupled transmembrane transporter activity"/>
    <property type="evidence" value="ECO:0007669"/>
    <property type="project" value="TreeGrafter"/>
</dbReference>
<gene>
    <name evidence="2" type="ORF">QTO34_017693</name>
</gene>
<feature type="non-terminal residue" evidence="2">
    <location>
        <position position="211"/>
    </location>
</feature>
<dbReference type="PANTHER" id="PTHR24222">
    <property type="entry name" value="ABC TRANSPORTER B FAMILY"/>
    <property type="match status" value="1"/>
</dbReference>
<dbReference type="InterPro" id="IPR039421">
    <property type="entry name" value="Type_1_exporter"/>
</dbReference>
<proteinExistence type="predicted"/>
<feature type="region of interest" description="Disordered" evidence="1">
    <location>
        <begin position="161"/>
        <end position="180"/>
    </location>
</feature>
<dbReference type="Proteomes" id="UP001177744">
    <property type="component" value="Unassembled WGS sequence"/>
</dbReference>
<dbReference type="SUPFAM" id="SSF52540">
    <property type="entry name" value="P-loop containing nucleoside triphosphate hydrolases"/>
    <property type="match status" value="1"/>
</dbReference>
<dbReference type="EMBL" id="JAULJE010000007">
    <property type="protein sequence ID" value="KAK1341289.1"/>
    <property type="molecule type" value="Genomic_DNA"/>
</dbReference>